<protein>
    <submittedName>
        <fullName evidence="3">Uncharacterized protein</fullName>
    </submittedName>
</protein>
<proteinExistence type="predicted"/>
<dbReference type="AlphaFoldDB" id="A0ABD0KQE0"/>
<feature type="transmembrane region" description="Helical" evidence="2">
    <location>
        <begin position="7"/>
        <end position="30"/>
    </location>
</feature>
<dbReference type="SUPFAM" id="SSF103473">
    <property type="entry name" value="MFS general substrate transporter"/>
    <property type="match status" value="1"/>
</dbReference>
<feature type="transmembrane region" description="Helical" evidence="2">
    <location>
        <begin position="103"/>
        <end position="123"/>
    </location>
</feature>
<evidence type="ECO:0000313" key="3">
    <source>
        <dbReference type="EMBL" id="KAK7489452.1"/>
    </source>
</evidence>
<dbReference type="InterPro" id="IPR011701">
    <property type="entry name" value="MFS"/>
</dbReference>
<feature type="transmembrane region" description="Helical" evidence="2">
    <location>
        <begin position="499"/>
        <end position="523"/>
    </location>
</feature>
<evidence type="ECO:0000256" key="2">
    <source>
        <dbReference type="SAM" id="Phobius"/>
    </source>
</evidence>
<reference evidence="3 4" key="1">
    <citation type="journal article" date="2023" name="Sci. Data">
        <title>Genome assembly of the Korean intertidal mud-creeper Batillaria attramentaria.</title>
        <authorList>
            <person name="Patra A.K."/>
            <person name="Ho P.T."/>
            <person name="Jun S."/>
            <person name="Lee S.J."/>
            <person name="Kim Y."/>
            <person name="Won Y.J."/>
        </authorList>
    </citation>
    <scope>NUCLEOTIDE SEQUENCE [LARGE SCALE GENOMIC DNA]</scope>
    <source>
        <strain evidence="3">Wonlab-2016</strain>
    </source>
</reference>
<feature type="transmembrane region" description="Helical" evidence="2">
    <location>
        <begin position="50"/>
        <end position="70"/>
    </location>
</feature>
<dbReference type="InterPro" id="IPR036259">
    <property type="entry name" value="MFS_trans_sf"/>
</dbReference>
<dbReference type="Gene3D" id="1.20.1250.20">
    <property type="entry name" value="MFS general substrate transporter like domains"/>
    <property type="match status" value="2"/>
</dbReference>
<dbReference type="PANTHER" id="PTHR11360:SF260">
    <property type="entry name" value="MFS DOMAIN-CONTAINING PROTEIN"/>
    <property type="match status" value="1"/>
</dbReference>
<feature type="transmembrane region" description="Helical" evidence="2">
    <location>
        <begin position="161"/>
        <end position="184"/>
    </location>
</feature>
<dbReference type="InterPro" id="IPR050327">
    <property type="entry name" value="Proton-linked_MCT"/>
</dbReference>
<keyword evidence="2" id="KW-1133">Transmembrane helix</keyword>
<feature type="transmembrane region" description="Helical" evidence="2">
    <location>
        <begin position="77"/>
        <end position="97"/>
    </location>
</feature>
<evidence type="ECO:0000313" key="4">
    <source>
        <dbReference type="Proteomes" id="UP001519460"/>
    </source>
</evidence>
<keyword evidence="4" id="KW-1185">Reference proteome</keyword>
<dbReference type="Proteomes" id="UP001519460">
    <property type="component" value="Unassembled WGS sequence"/>
</dbReference>
<name>A0ABD0KQE0_9CAEN</name>
<feature type="transmembrane region" description="Helical" evidence="2">
    <location>
        <begin position="439"/>
        <end position="460"/>
    </location>
</feature>
<dbReference type="PANTHER" id="PTHR11360">
    <property type="entry name" value="MONOCARBOXYLATE TRANSPORTER"/>
    <property type="match status" value="1"/>
</dbReference>
<accession>A0ABD0KQE0</accession>
<feature type="transmembrane region" description="Helical" evidence="2">
    <location>
        <begin position="135"/>
        <end position="155"/>
    </location>
</feature>
<sequence length="601" mass="65209">MTAQDEGWAWVVLGACLGANYLIGVLVYFIGVIHVELLDRFQDDVTTTAWAGAIYSSLQMLGAPLATWVVHTCGCRVSVVTGGVLLCAGFAASAFATSVLQLLFTYGLVAGTGMALTFVPSYMTISFYFNKKLGLASGIAVSAAAVGILSGSLITQLLFDIFGLTGAFLLIGGISLHFCVFGMLMRPTEFEGKPWKRKKRIDAGVNKSSAISEQESQVLLPCDEDKTLNENDRREDIDVTSAEPILPQNSLQAGTTVRPEQNCKRENPSDPGYIHSETDSTSMIPQPTFPLEETITEDDNNVVVKDFSVIAKDIRLGTRPETTPPDEIKSDSLKGYTEYADDENREDSLQRKPVRTKYVRVVTAMCSLARNLAFVSHCFSVFFVNVTMSGVNLHLPEYARTLGTTPTEAASLYVGVGVLSLVSRLTSGFLTTGSRVDPLYVSVCLMGLGGVSTSLFPLYSRSYPGQMVFACLYGLSTGGFYTLINVLTVDLVGLHSLAMAYGAEVFIMGVGYMAGSPLAGIIVDLGGTYDQSFTFLGEWSTVKYELSVPRLERFSTGKKKQRLSMAASCLCDVLSKVIKYRGNTPEQDPFSMEMRLEAENV</sequence>
<dbReference type="EMBL" id="JACVVK020000137">
    <property type="protein sequence ID" value="KAK7489452.1"/>
    <property type="molecule type" value="Genomic_DNA"/>
</dbReference>
<organism evidence="3 4">
    <name type="scientific">Batillaria attramentaria</name>
    <dbReference type="NCBI Taxonomy" id="370345"/>
    <lineage>
        <taxon>Eukaryota</taxon>
        <taxon>Metazoa</taxon>
        <taxon>Spiralia</taxon>
        <taxon>Lophotrochozoa</taxon>
        <taxon>Mollusca</taxon>
        <taxon>Gastropoda</taxon>
        <taxon>Caenogastropoda</taxon>
        <taxon>Sorbeoconcha</taxon>
        <taxon>Cerithioidea</taxon>
        <taxon>Batillariidae</taxon>
        <taxon>Batillaria</taxon>
    </lineage>
</organism>
<gene>
    <name evidence="3" type="ORF">BaRGS_00019251</name>
</gene>
<feature type="region of interest" description="Disordered" evidence="1">
    <location>
        <begin position="252"/>
        <end position="284"/>
    </location>
</feature>
<feature type="transmembrane region" description="Helical" evidence="2">
    <location>
        <begin position="467"/>
        <end position="487"/>
    </location>
</feature>
<comment type="caution">
    <text evidence="3">The sequence shown here is derived from an EMBL/GenBank/DDBJ whole genome shotgun (WGS) entry which is preliminary data.</text>
</comment>
<keyword evidence="2" id="KW-0812">Transmembrane</keyword>
<keyword evidence="2" id="KW-0472">Membrane</keyword>
<evidence type="ECO:0000256" key="1">
    <source>
        <dbReference type="SAM" id="MobiDB-lite"/>
    </source>
</evidence>
<dbReference type="Pfam" id="PF07690">
    <property type="entry name" value="MFS_1"/>
    <property type="match status" value="2"/>
</dbReference>
<feature type="transmembrane region" description="Helical" evidence="2">
    <location>
        <begin position="358"/>
        <end position="384"/>
    </location>
</feature>